<gene>
    <name evidence="1" type="ORF">PanWU01x14_359710</name>
</gene>
<reference evidence="2" key="1">
    <citation type="submission" date="2016-06" db="EMBL/GenBank/DDBJ databases">
        <title>Parallel loss of symbiosis genes in relatives of nitrogen-fixing non-legume Parasponia.</title>
        <authorList>
            <person name="Van Velzen R."/>
            <person name="Holmer R."/>
            <person name="Bu F."/>
            <person name="Rutten L."/>
            <person name="Van Zeijl A."/>
            <person name="Liu W."/>
            <person name="Santuari L."/>
            <person name="Cao Q."/>
            <person name="Sharma T."/>
            <person name="Shen D."/>
            <person name="Roswanjaya Y."/>
            <person name="Wardhani T."/>
            <person name="Kalhor M.S."/>
            <person name="Jansen J."/>
            <person name="Van den Hoogen J."/>
            <person name="Gungor B."/>
            <person name="Hartog M."/>
            <person name="Hontelez J."/>
            <person name="Verver J."/>
            <person name="Yang W.-C."/>
            <person name="Schijlen E."/>
            <person name="Repin R."/>
            <person name="Schilthuizen M."/>
            <person name="Schranz E."/>
            <person name="Heidstra R."/>
            <person name="Miyata K."/>
            <person name="Fedorova E."/>
            <person name="Kohlen W."/>
            <person name="Bisseling T."/>
            <person name="Smit S."/>
            <person name="Geurts R."/>
        </authorList>
    </citation>
    <scope>NUCLEOTIDE SEQUENCE [LARGE SCALE GENOMIC DNA]</scope>
    <source>
        <strain evidence="2">cv. WU1-14</strain>
    </source>
</reference>
<keyword evidence="2" id="KW-1185">Reference proteome</keyword>
<dbReference type="Proteomes" id="UP000237105">
    <property type="component" value="Unassembled WGS sequence"/>
</dbReference>
<organism evidence="1 2">
    <name type="scientific">Parasponia andersonii</name>
    <name type="common">Sponia andersonii</name>
    <dbReference type="NCBI Taxonomy" id="3476"/>
    <lineage>
        <taxon>Eukaryota</taxon>
        <taxon>Viridiplantae</taxon>
        <taxon>Streptophyta</taxon>
        <taxon>Embryophyta</taxon>
        <taxon>Tracheophyta</taxon>
        <taxon>Spermatophyta</taxon>
        <taxon>Magnoliopsida</taxon>
        <taxon>eudicotyledons</taxon>
        <taxon>Gunneridae</taxon>
        <taxon>Pentapetalae</taxon>
        <taxon>rosids</taxon>
        <taxon>fabids</taxon>
        <taxon>Rosales</taxon>
        <taxon>Cannabaceae</taxon>
        <taxon>Parasponia</taxon>
    </lineage>
</organism>
<name>A0A2P5A7W4_PARAD</name>
<proteinExistence type="predicted"/>
<accession>A0A2P5A7W4</accession>
<sequence length="69" mass="7045">VERVTWNLEKGVGQGAVWQVSVDVPLLSTSLSLGSDQLGSEKSGWLGEGAFFVGKVEASGVGAVKPDGA</sequence>
<protein>
    <submittedName>
        <fullName evidence="1">Uncharacterized protein</fullName>
    </submittedName>
</protein>
<evidence type="ECO:0000313" key="2">
    <source>
        <dbReference type="Proteomes" id="UP000237105"/>
    </source>
</evidence>
<dbReference type="AlphaFoldDB" id="A0A2P5A7W4"/>
<comment type="caution">
    <text evidence="1">The sequence shown here is derived from an EMBL/GenBank/DDBJ whole genome shotgun (WGS) entry which is preliminary data.</text>
</comment>
<feature type="non-terminal residue" evidence="1">
    <location>
        <position position="1"/>
    </location>
</feature>
<dbReference type="EMBL" id="JXTB01000797">
    <property type="protein sequence ID" value="PON32632.1"/>
    <property type="molecule type" value="Genomic_DNA"/>
</dbReference>
<evidence type="ECO:0000313" key="1">
    <source>
        <dbReference type="EMBL" id="PON32632.1"/>
    </source>
</evidence>